<keyword evidence="2" id="KW-1185">Reference proteome</keyword>
<protein>
    <submittedName>
        <fullName evidence="1">Uncharacterized protein</fullName>
    </submittedName>
</protein>
<dbReference type="EMBL" id="JACBZH010000001">
    <property type="protein sequence ID" value="NYH93222.1"/>
    <property type="molecule type" value="Genomic_DNA"/>
</dbReference>
<comment type="caution">
    <text evidence="1">The sequence shown here is derived from an EMBL/GenBank/DDBJ whole genome shotgun (WGS) entry which is preliminary data.</text>
</comment>
<dbReference type="AlphaFoldDB" id="A0A852ZNU9"/>
<reference evidence="1 2" key="1">
    <citation type="submission" date="2020-07" db="EMBL/GenBank/DDBJ databases">
        <title>Sequencing the genomes of 1000 actinobacteria strains.</title>
        <authorList>
            <person name="Klenk H.-P."/>
        </authorList>
    </citation>
    <scope>NUCLEOTIDE SEQUENCE [LARGE SCALE GENOMIC DNA]</scope>
    <source>
        <strain evidence="1 2">DSM 18448</strain>
    </source>
</reference>
<accession>A0A852ZNU9</accession>
<dbReference type="Proteomes" id="UP000579605">
    <property type="component" value="Unassembled WGS sequence"/>
</dbReference>
<gene>
    <name evidence="1" type="ORF">F4554_005860</name>
</gene>
<organism evidence="1 2">
    <name type="scientific">Actinopolymorpha rutila</name>
    <dbReference type="NCBI Taxonomy" id="446787"/>
    <lineage>
        <taxon>Bacteria</taxon>
        <taxon>Bacillati</taxon>
        <taxon>Actinomycetota</taxon>
        <taxon>Actinomycetes</taxon>
        <taxon>Propionibacteriales</taxon>
        <taxon>Actinopolymorphaceae</taxon>
        <taxon>Actinopolymorpha</taxon>
    </lineage>
</organism>
<evidence type="ECO:0000313" key="1">
    <source>
        <dbReference type="EMBL" id="NYH93222.1"/>
    </source>
</evidence>
<name>A0A852ZNU9_9ACTN</name>
<sequence length="79" mass="8259">MTGPRLVMIEGVAPGIGNPEFAEVTQGFRDKDDLVPLVLFLDGDVREATGWVVIDLDATAPAEDVLGQALAALGLPRSA</sequence>
<evidence type="ECO:0000313" key="2">
    <source>
        <dbReference type="Proteomes" id="UP000579605"/>
    </source>
</evidence>
<dbReference type="RefSeq" id="WP_179790778.1">
    <property type="nucleotide sequence ID" value="NZ_BAAARR010000045.1"/>
</dbReference>
<proteinExistence type="predicted"/>